<dbReference type="Gene3D" id="3.30.2320.30">
    <property type="entry name" value="ATP synthase, E subunit, C-terminal"/>
    <property type="match status" value="1"/>
</dbReference>
<evidence type="ECO:0000313" key="6">
    <source>
        <dbReference type="Proteomes" id="UP000502179"/>
    </source>
</evidence>
<accession>A0A6G7PT35</accession>
<evidence type="ECO:0000256" key="4">
    <source>
        <dbReference type="HAMAP-Rule" id="MF_00311"/>
    </source>
</evidence>
<dbReference type="GO" id="GO:0005524">
    <property type="term" value="F:ATP binding"/>
    <property type="evidence" value="ECO:0007669"/>
    <property type="project" value="UniProtKB-UniRule"/>
</dbReference>
<keyword evidence="3 4" id="KW-0406">Ion transport</keyword>
<evidence type="ECO:0000256" key="2">
    <source>
        <dbReference type="ARBA" id="ARBA00022448"/>
    </source>
</evidence>
<evidence type="ECO:0000256" key="1">
    <source>
        <dbReference type="ARBA" id="ARBA00005901"/>
    </source>
</evidence>
<sequence>MLIGGEIELLCHAIKEEAQREAEKILLEARTRSEAELKDIQERIQRELEEESQRQRAEAHFQAQKIIDAAELAARKTIVATRETIVREAMEELQRALKDIRHHPEYKSFMERALKEAMDALPGKNFIVRFNPEDQRFERRLKELAQKRGASIDLEKDPHISGGLQVYTADGRILYDNTVEARLQRLKETIQRQIWEGVREGG</sequence>
<gene>
    <name evidence="4" type="primary">atpE</name>
    <name evidence="5" type="ORF">G4V39_00505</name>
</gene>
<keyword evidence="4" id="KW-0375">Hydrogen ion transport</keyword>
<evidence type="ECO:0000313" key="5">
    <source>
        <dbReference type="EMBL" id="QIJ70839.1"/>
    </source>
</evidence>
<evidence type="ECO:0000256" key="3">
    <source>
        <dbReference type="ARBA" id="ARBA00023065"/>
    </source>
</evidence>
<keyword evidence="2 4" id="KW-0813">Transport</keyword>
<dbReference type="Gene3D" id="1.20.5.620">
    <property type="entry name" value="F1F0 ATP synthase subunit B, membrane domain"/>
    <property type="match status" value="1"/>
</dbReference>
<dbReference type="KEGG" id="tav:G4V39_00505"/>
<dbReference type="Proteomes" id="UP000502179">
    <property type="component" value="Chromosome"/>
</dbReference>
<dbReference type="InterPro" id="IPR038495">
    <property type="entry name" value="ATPase_E_C"/>
</dbReference>
<keyword evidence="4" id="KW-0066">ATP synthesis</keyword>
<comment type="similarity">
    <text evidence="1 4">Belongs to the V-ATPase E subunit family.</text>
</comment>
<organism evidence="5 6">
    <name type="scientific">Thermosulfuriphilus ammonigenes</name>
    <dbReference type="NCBI Taxonomy" id="1936021"/>
    <lineage>
        <taxon>Bacteria</taxon>
        <taxon>Pseudomonadati</taxon>
        <taxon>Thermodesulfobacteriota</taxon>
        <taxon>Thermodesulfobacteria</taxon>
        <taxon>Thermodesulfobacteriales</taxon>
        <taxon>Thermodesulfobacteriaceae</taxon>
        <taxon>Thermosulfuriphilus</taxon>
    </lineage>
</organism>
<dbReference type="EMBL" id="CP048877">
    <property type="protein sequence ID" value="QIJ70839.1"/>
    <property type="molecule type" value="Genomic_DNA"/>
</dbReference>
<dbReference type="RefSeq" id="WP_166031062.1">
    <property type="nucleotide sequence ID" value="NZ_CP048877.1"/>
</dbReference>
<proteinExistence type="inferred from homology"/>
<dbReference type="GO" id="GO:0033178">
    <property type="term" value="C:proton-transporting two-sector ATPase complex, catalytic domain"/>
    <property type="evidence" value="ECO:0007669"/>
    <property type="project" value="InterPro"/>
</dbReference>
<comment type="function">
    <text evidence="4">Produces ATP from ADP in the presence of a proton gradient across the membrane.</text>
</comment>
<dbReference type="AlphaFoldDB" id="A0A6G7PT35"/>
<dbReference type="GO" id="GO:0046961">
    <property type="term" value="F:proton-transporting ATPase activity, rotational mechanism"/>
    <property type="evidence" value="ECO:0007669"/>
    <property type="project" value="InterPro"/>
</dbReference>
<reference evidence="5 6" key="1">
    <citation type="submission" date="2020-02" db="EMBL/GenBank/DDBJ databases">
        <title>Genome analysis of Thermosulfuriphilus ammonigenes ST65T, an anaerobic thermophilic chemolithoautotrophic bacterium isolated from a deep-sea hydrothermal vent.</title>
        <authorList>
            <person name="Slobodkina G."/>
            <person name="Allioux M."/>
            <person name="Merkel A."/>
            <person name="Alain K."/>
            <person name="Jebbar M."/>
            <person name="Slobodkin A."/>
        </authorList>
    </citation>
    <scope>NUCLEOTIDE SEQUENCE [LARGE SCALE GENOMIC DNA]</scope>
    <source>
        <strain evidence="5 6">ST65</strain>
    </source>
</reference>
<dbReference type="GO" id="GO:0046933">
    <property type="term" value="F:proton-transporting ATP synthase activity, rotational mechanism"/>
    <property type="evidence" value="ECO:0007669"/>
    <property type="project" value="UniProtKB-UniRule"/>
</dbReference>
<dbReference type="PANTHER" id="PTHR45715">
    <property type="entry name" value="ATPASE H+-TRANSPORTING V1 SUBUNIT E1A-RELATED"/>
    <property type="match status" value="1"/>
</dbReference>
<name>A0A6G7PT35_9BACT</name>
<dbReference type="HAMAP" id="MF_00311">
    <property type="entry name" value="ATP_synth_E_arch"/>
    <property type="match status" value="1"/>
</dbReference>
<dbReference type="SUPFAM" id="SSF160527">
    <property type="entry name" value="V-type ATPase subunit E-like"/>
    <property type="match status" value="1"/>
</dbReference>
<dbReference type="Pfam" id="PF01991">
    <property type="entry name" value="vATP-synt_E"/>
    <property type="match status" value="1"/>
</dbReference>
<dbReference type="GO" id="GO:0042777">
    <property type="term" value="P:proton motive force-driven plasma membrane ATP synthesis"/>
    <property type="evidence" value="ECO:0007669"/>
    <property type="project" value="UniProtKB-UniRule"/>
</dbReference>
<dbReference type="InterPro" id="IPR002842">
    <property type="entry name" value="ATPase_V1_Esu"/>
</dbReference>
<protein>
    <recommendedName>
        <fullName evidence="4">V-type proton ATPase subunit E</fullName>
    </recommendedName>
    <alternativeName>
        <fullName evidence="4">V-ATPase subunit E</fullName>
    </alternativeName>
</protein>
<keyword evidence="6" id="KW-1185">Reference proteome</keyword>